<dbReference type="AlphaFoldDB" id="A0A507BM84"/>
<evidence type="ECO:0000256" key="8">
    <source>
        <dbReference type="SAM" id="MobiDB-lite"/>
    </source>
</evidence>
<dbReference type="PANTHER" id="PTHR48041:SF91">
    <property type="entry name" value="ABC TRANSPORTER G FAMILY MEMBER 28"/>
    <property type="match status" value="1"/>
</dbReference>
<keyword evidence="6 9" id="KW-1133">Transmembrane helix</keyword>
<dbReference type="Gene3D" id="3.40.50.300">
    <property type="entry name" value="P-loop containing nucleotide triphosphate hydrolases"/>
    <property type="match status" value="1"/>
</dbReference>
<dbReference type="InterPro" id="IPR050352">
    <property type="entry name" value="ABCG_transporters"/>
</dbReference>
<dbReference type="Proteomes" id="UP000317494">
    <property type="component" value="Unassembled WGS sequence"/>
</dbReference>
<comment type="subcellular location">
    <subcellularLocation>
        <location evidence="1">Membrane</location>
        <topology evidence="1">Multi-pass membrane protein</topology>
    </subcellularLocation>
</comment>
<dbReference type="InterPro" id="IPR003593">
    <property type="entry name" value="AAA+_ATPase"/>
</dbReference>
<dbReference type="InterPro" id="IPR013525">
    <property type="entry name" value="ABC2_TM"/>
</dbReference>
<keyword evidence="12" id="KW-1185">Reference proteome</keyword>
<feature type="domain" description="ABC transporter" evidence="10">
    <location>
        <begin position="43"/>
        <end position="302"/>
    </location>
</feature>
<keyword evidence="2" id="KW-0813">Transport</keyword>
<feature type="transmembrane region" description="Helical" evidence="9">
    <location>
        <begin position="436"/>
        <end position="457"/>
    </location>
</feature>
<dbReference type="Pfam" id="PF00005">
    <property type="entry name" value="ABC_tran"/>
    <property type="match status" value="1"/>
</dbReference>
<evidence type="ECO:0000313" key="11">
    <source>
        <dbReference type="EMBL" id="TPX31380.1"/>
    </source>
</evidence>
<comment type="caution">
    <text evidence="11">The sequence shown here is derived from an EMBL/GenBank/DDBJ whole genome shotgun (WGS) entry which is preliminary data.</text>
</comment>
<dbReference type="GO" id="GO:0005524">
    <property type="term" value="F:ATP binding"/>
    <property type="evidence" value="ECO:0007669"/>
    <property type="project" value="UniProtKB-KW"/>
</dbReference>
<dbReference type="SUPFAM" id="SSF52540">
    <property type="entry name" value="P-loop containing nucleoside triphosphate hydrolases"/>
    <property type="match status" value="1"/>
</dbReference>
<evidence type="ECO:0000256" key="3">
    <source>
        <dbReference type="ARBA" id="ARBA00022692"/>
    </source>
</evidence>
<dbReference type="GO" id="GO:0140359">
    <property type="term" value="F:ABC-type transporter activity"/>
    <property type="evidence" value="ECO:0007669"/>
    <property type="project" value="InterPro"/>
</dbReference>
<dbReference type="PROSITE" id="PS50893">
    <property type="entry name" value="ABC_TRANSPORTER_2"/>
    <property type="match status" value="1"/>
</dbReference>
<keyword evidence="5" id="KW-0067">ATP-binding</keyword>
<keyword evidence="7 9" id="KW-0472">Membrane</keyword>
<feature type="transmembrane region" description="Helical" evidence="9">
    <location>
        <begin position="487"/>
        <end position="507"/>
    </location>
</feature>
<evidence type="ECO:0000313" key="12">
    <source>
        <dbReference type="Proteomes" id="UP000317494"/>
    </source>
</evidence>
<keyword evidence="4" id="KW-0547">Nucleotide-binding</keyword>
<dbReference type="VEuPathDB" id="FungiDB:SeMB42_g07767"/>
<name>A0A507BM84_9FUNG</name>
<dbReference type="GO" id="GO:0016020">
    <property type="term" value="C:membrane"/>
    <property type="evidence" value="ECO:0007669"/>
    <property type="project" value="UniProtKB-SubCell"/>
</dbReference>
<evidence type="ECO:0000256" key="1">
    <source>
        <dbReference type="ARBA" id="ARBA00004141"/>
    </source>
</evidence>
<dbReference type="EMBL" id="QEAN01000620">
    <property type="protein sequence ID" value="TPX31380.1"/>
    <property type="molecule type" value="Genomic_DNA"/>
</dbReference>
<dbReference type="InterPro" id="IPR027417">
    <property type="entry name" value="P-loop_NTPase"/>
</dbReference>
<sequence length="679" mass="73607">MDSHNNTDEPSPNPPGSEESAQIRIDVGPPALPNVAQGTQVEIVFRDLAYSIEVPAPPTVAASQSPLATKNMMSKPILKGISGVFKPGRLCAVMGASGAGKTSLLQVLAGEAHSGEVRGQILINGQEVLTNEIKRCSGFVFQDDVILSTMTVREAITMSALLRLPQEWSIERKHDKVEQVIDLLGLEKASNTIIGDTEIKGVSGGERKRTAMAMEVITDPQVLFLDEPTSGLDTFTAYAVIKILSDLAKGGRTIIATIHQPSSEIFHLFDDLILMADGKVMYAGPCDPIVEYFAQRGFPCPKYTNPADYLFMAVLNNQDASESSTLEAASTPTESNKERITRLLDLYEKSDEAATIKKMCDHPTTGGMQVESTKKPSGFGIQFPYLLGRASKNAIRNPLIIKSRIAQTVVLSLIVGCLFFNTGSTVGQASVQNRSGVMFFATANNVMASCIGILSIFGGEKSVFTREHGAGYYSLPAYFLSKTAVEVPYQILFPWIQATVVYFMVGLQNSAAKYFIHCAFAVLASVAGWALGILFACIFSSLPVALAAAPVILMPLMLFSGLFANLDTIPVWLRWIQYISPMKYGFEGMVKNEYSGIQLYCQGPLPVDGTVCIAEQGMDDALEIWACALIMIAMVVVLLGFAYVSLLRLVSSSKSTAVHRKATQDKLAFMFRQKSDGKL</sequence>
<dbReference type="Pfam" id="PF19055">
    <property type="entry name" value="ABC2_membrane_7"/>
    <property type="match status" value="1"/>
</dbReference>
<dbReference type="InterPro" id="IPR043926">
    <property type="entry name" value="ABCG_dom"/>
</dbReference>
<reference evidence="11 12" key="1">
    <citation type="journal article" date="2019" name="Sci. Rep.">
        <title>Comparative genomics of chytrid fungi reveal insights into the obligate biotrophic and pathogenic lifestyle of Synchytrium endobioticum.</title>
        <authorList>
            <person name="van de Vossenberg B.T.L.H."/>
            <person name="Warris S."/>
            <person name="Nguyen H.D.T."/>
            <person name="van Gent-Pelzer M.P.E."/>
            <person name="Joly D.L."/>
            <person name="van de Geest H.C."/>
            <person name="Bonants P.J.M."/>
            <person name="Smith D.S."/>
            <person name="Levesque C.A."/>
            <person name="van der Lee T.A.J."/>
        </authorList>
    </citation>
    <scope>NUCLEOTIDE SEQUENCE [LARGE SCALE GENOMIC DNA]</scope>
    <source>
        <strain evidence="11 12">MB42</strain>
    </source>
</reference>
<dbReference type="SMART" id="SM00382">
    <property type="entry name" value="AAA"/>
    <property type="match status" value="1"/>
</dbReference>
<dbReference type="GO" id="GO:0016887">
    <property type="term" value="F:ATP hydrolysis activity"/>
    <property type="evidence" value="ECO:0007669"/>
    <property type="project" value="InterPro"/>
</dbReference>
<gene>
    <name evidence="11" type="ORF">SeMB42_g07767</name>
</gene>
<feature type="region of interest" description="Disordered" evidence="8">
    <location>
        <begin position="1"/>
        <end position="21"/>
    </location>
</feature>
<dbReference type="Pfam" id="PF01061">
    <property type="entry name" value="ABC2_membrane"/>
    <property type="match status" value="1"/>
</dbReference>
<feature type="transmembrane region" description="Helical" evidence="9">
    <location>
        <begin position="514"/>
        <end position="542"/>
    </location>
</feature>
<organism evidence="11 12">
    <name type="scientific">Synchytrium endobioticum</name>
    <dbReference type="NCBI Taxonomy" id="286115"/>
    <lineage>
        <taxon>Eukaryota</taxon>
        <taxon>Fungi</taxon>
        <taxon>Fungi incertae sedis</taxon>
        <taxon>Chytridiomycota</taxon>
        <taxon>Chytridiomycota incertae sedis</taxon>
        <taxon>Chytridiomycetes</taxon>
        <taxon>Synchytriales</taxon>
        <taxon>Synchytriaceae</taxon>
        <taxon>Synchytrium</taxon>
    </lineage>
</organism>
<evidence type="ECO:0000256" key="7">
    <source>
        <dbReference type="ARBA" id="ARBA00023136"/>
    </source>
</evidence>
<evidence type="ECO:0000256" key="5">
    <source>
        <dbReference type="ARBA" id="ARBA00022840"/>
    </source>
</evidence>
<feature type="transmembrane region" description="Helical" evidence="9">
    <location>
        <begin position="624"/>
        <end position="646"/>
    </location>
</feature>
<proteinExistence type="predicted"/>
<dbReference type="STRING" id="286115.A0A507BM84"/>
<protein>
    <recommendedName>
        <fullName evidence="10">ABC transporter domain-containing protein</fullName>
    </recommendedName>
</protein>
<feature type="transmembrane region" description="Helical" evidence="9">
    <location>
        <begin position="405"/>
        <end position="424"/>
    </location>
</feature>
<evidence type="ECO:0000256" key="6">
    <source>
        <dbReference type="ARBA" id="ARBA00022989"/>
    </source>
</evidence>
<evidence type="ECO:0000256" key="9">
    <source>
        <dbReference type="SAM" id="Phobius"/>
    </source>
</evidence>
<dbReference type="InterPro" id="IPR003439">
    <property type="entry name" value="ABC_transporter-like_ATP-bd"/>
</dbReference>
<keyword evidence="3 9" id="KW-0812">Transmembrane</keyword>
<evidence type="ECO:0000259" key="10">
    <source>
        <dbReference type="PROSITE" id="PS50893"/>
    </source>
</evidence>
<evidence type="ECO:0000256" key="4">
    <source>
        <dbReference type="ARBA" id="ARBA00022741"/>
    </source>
</evidence>
<accession>A0A507BM84</accession>
<feature type="transmembrane region" description="Helical" evidence="9">
    <location>
        <begin position="548"/>
        <end position="573"/>
    </location>
</feature>
<evidence type="ECO:0000256" key="2">
    <source>
        <dbReference type="ARBA" id="ARBA00022448"/>
    </source>
</evidence>
<dbReference type="PANTHER" id="PTHR48041">
    <property type="entry name" value="ABC TRANSPORTER G FAMILY MEMBER 28"/>
    <property type="match status" value="1"/>
</dbReference>